<organism evidence="1 2">
    <name type="scientific">Taxus chinensis</name>
    <name type="common">Chinese yew</name>
    <name type="synonym">Taxus wallichiana var. chinensis</name>
    <dbReference type="NCBI Taxonomy" id="29808"/>
    <lineage>
        <taxon>Eukaryota</taxon>
        <taxon>Viridiplantae</taxon>
        <taxon>Streptophyta</taxon>
        <taxon>Embryophyta</taxon>
        <taxon>Tracheophyta</taxon>
        <taxon>Spermatophyta</taxon>
        <taxon>Pinopsida</taxon>
        <taxon>Pinidae</taxon>
        <taxon>Conifers II</taxon>
        <taxon>Cupressales</taxon>
        <taxon>Taxaceae</taxon>
        <taxon>Taxus</taxon>
    </lineage>
</organism>
<reference evidence="1 2" key="1">
    <citation type="journal article" date="2021" name="Nat. Plants">
        <title>The Taxus genome provides insights into paclitaxel biosynthesis.</title>
        <authorList>
            <person name="Xiong X."/>
            <person name="Gou J."/>
            <person name="Liao Q."/>
            <person name="Li Y."/>
            <person name="Zhou Q."/>
            <person name="Bi G."/>
            <person name="Li C."/>
            <person name="Du R."/>
            <person name="Wang X."/>
            <person name="Sun T."/>
            <person name="Guo L."/>
            <person name="Liang H."/>
            <person name="Lu P."/>
            <person name="Wu Y."/>
            <person name="Zhang Z."/>
            <person name="Ro D.K."/>
            <person name="Shang Y."/>
            <person name="Huang S."/>
            <person name="Yan J."/>
        </authorList>
    </citation>
    <scope>NUCLEOTIDE SEQUENCE [LARGE SCALE GENOMIC DNA]</scope>
    <source>
        <strain evidence="1">Ta-2019</strain>
    </source>
</reference>
<proteinExistence type="predicted"/>
<name>A0AA38F2S1_TAXCH</name>
<feature type="non-terminal residue" evidence="1">
    <location>
        <position position="1"/>
    </location>
</feature>
<dbReference type="Proteomes" id="UP000824469">
    <property type="component" value="Unassembled WGS sequence"/>
</dbReference>
<dbReference type="AlphaFoldDB" id="A0AA38F2S1"/>
<gene>
    <name evidence="1" type="ORF">KI387_032022</name>
</gene>
<comment type="caution">
    <text evidence="1">The sequence shown here is derived from an EMBL/GenBank/DDBJ whole genome shotgun (WGS) entry which is preliminary data.</text>
</comment>
<evidence type="ECO:0000313" key="2">
    <source>
        <dbReference type="Proteomes" id="UP000824469"/>
    </source>
</evidence>
<accession>A0AA38F2S1</accession>
<dbReference type="EMBL" id="JAHRHJ020003813">
    <property type="protein sequence ID" value="KAH9287905.1"/>
    <property type="molecule type" value="Genomic_DNA"/>
</dbReference>
<protein>
    <submittedName>
        <fullName evidence="1">Uncharacterized protein</fullName>
    </submittedName>
</protein>
<sequence length="141" mass="15633">DVGSLWVPSNCISVGRERIELSTSGLLNCTMRPTPDLQLTEDSIRTLGLQLAQLVQANILIHHSLSNEKQKGEYKTVTQYQSEVSILGPVGYGPTTLPLRHSDSVSVGTLKSKIYGAERRLKNRKKEHVSEPRFELGTFSV</sequence>
<keyword evidence="2" id="KW-1185">Reference proteome</keyword>
<evidence type="ECO:0000313" key="1">
    <source>
        <dbReference type="EMBL" id="KAH9287905.1"/>
    </source>
</evidence>